<accession>A0A0A8YVF2</accession>
<reference evidence="1" key="1">
    <citation type="submission" date="2014-09" db="EMBL/GenBank/DDBJ databases">
        <authorList>
            <person name="Magalhaes I.L.F."/>
            <person name="Oliveira U."/>
            <person name="Santos F.R."/>
            <person name="Vidigal T.H.D.A."/>
            <person name="Brescovit A.D."/>
            <person name="Santos A.J."/>
        </authorList>
    </citation>
    <scope>NUCLEOTIDE SEQUENCE</scope>
    <source>
        <tissue evidence="1">Shoot tissue taken approximately 20 cm above the soil surface</tissue>
    </source>
</reference>
<protein>
    <submittedName>
        <fullName evidence="1">Uncharacterized protein</fullName>
    </submittedName>
</protein>
<dbReference type="AlphaFoldDB" id="A0A0A8YVF2"/>
<proteinExistence type="predicted"/>
<organism evidence="1">
    <name type="scientific">Arundo donax</name>
    <name type="common">Giant reed</name>
    <name type="synonym">Donax arundinaceus</name>
    <dbReference type="NCBI Taxonomy" id="35708"/>
    <lineage>
        <taxon>Eukaryota</taxon>
        <taxon>Viridiplantae</taxon>
        <taxon>Streptophyta</taxon>
        <taxon>Embryophyta</taxon>
        <taxon>Tracheophyta</taxon>
        <taxon>Spermatophyta</taxon>
        <taxon>Magnoliopsida</taxon>
        <taxon>Liliopsida</taxon>
        <taxon>Poales</taxon>
        <taxon>Poaceae</taxon>
        <taxon>PACMAD clade</taxon>
        <taxon>Arundinoideae</taxon>
        <taxon>Arundineae</taxon>
        <taxon>Arundo</taxon>
    </lineage>
</organism>
<dbReference type="EMBL" id="GBRH01268487">
    <property type="protein sequence ID" value="JAD29408.1"/>
    <property type="molecule type" value="Transcribed_RNA"/>
</dbReference>
<name>A0A0A8YVF2_ARUDO</name>
<evidence type="ECO:0000313" key="1">
    <source>
        <dbReference type="EMBL" id="JAD29408.1"/>
    </source>
</evidence>
<reference evidence="1" key="2">
    <citation type="journal article" date="2015" name="Data Brief">
        <title>Shoot transcriptome of the giant reed, Arundo donax.</title>
        <authorList>
            <person name="Barrero R.A."/>
            <person name="Guerrero F.D."/>
            <person name="Moolhuijzen P."/>
            <person name="Goolsby J.A."/>
            <person name="Tidwell J."/>
            <person name="Bellgard S.E."/>
            <person name="Bellgard M.I."/>
        </authorList>
    </citation>
    <scope>NUCLEOTIDE SEQUENCE</scope>
    <source>
        <tissue evidence="1">Shoot tissue taken approximately 20 cm above the soil surface</tissue>
    </source>
</reference>
<sequence length="27" mass="3243">MLLVEYILQRLASFNPFSVSHTTQRKY</sequence>